<protein>
    <submittedName>
        <fullName evidence="1">Uncharacterized protein</fullName>
    </submittedName>
</protein>
<evidence type="ECO:0000313" key="2">
    <source>
        <dbReference type="Proteomes" id="UP001501734"/>
    </source>
</evidence>
<accession>A0ABP7VJY7</accession>
<keyword evidence="2" id="KW-1185">Reference proteome</keyword>
<reference evidence="2" key="1">
    <citation type="journal article" date="2019" name="Int. J. Syst. Evol. Microbiol.">
        <title>The Global Catalogue of Microorganisms (GCM) 10K type strain sequencing project: providing services to taxonomists for standard genome sequencing and annotation.</title>
        <authorList>
            <consortium name="The Broad Institute Genomics Platform"/>
            <consortium name="The Broad Institute Genome Sequencing Center for Infectious Disease"/>
            <person name="Wu L."/>
            <person name="Ma J."/>
        </authorList>
    </citation>
    <scope>NUCLEOTIDE SEQUENCE [LARGE SCALE GENOMIC DNA]</scope>
    <source>
        <strain evidence="2">JCM 17250</strain>
    </source>
</reference>
<name>A0ABP7VJY7_9BACI</name>
<proteinExistence type="predicted"/>
<organism evidence="1 2">
    <name type="scientific">Amphibacillus indicireducens</name>
    <dbReference type="NCBI Taxonomy" id="1076330"/>
    <lineage>
        <taxon>Bacteria</taxon>
        <taxon>Bacillati</taxon>
        <taxon>Bacillota</taxon>
        <taxon>Bacilli</taxon>
        <taxon>Bacillales</taxon>
        <taxon>Bacillaceae</taxon>
        <taxon>Amphibacillus</taxon>
    </lineage>
</organism>
<dbReference type="Proteomes" id="UP001501734">
    <property type="component" value="Unassembled WGS sequence"/>
</dbReference>
<gene>
    <name evidence="1" type="ORF">GCM10022410_13280</name>
</gene>
<sequence length="86" mass="10188">MSYIYQTFLLQIVTLFQIELLIEFLIDLGPIRYQKFHLNVITLMLNKVSILQKIIVLRFFSHFHPYTKALNSRNVPFESLISLTSL</sequence>
<dbReference type="EMBL" id="BAABDL010000071">
    <property type="protein sequence ID" value="GAA4068697.1"/>
    <property type="molecule type" value="Genomic_DNA"/>
</dbReference>
<comment type="caution">
    <text evidence="1">The sequence shown here is derived from an EMBL/GenBank/DDBJ whole genome shotgun (WGS) entry which is preliminary data.</text>
</comment>
<evidence type="ECO:0000313" key="1">
    <source>
        <dbReference type="EMBL" id="GAA4068697.1"/>
    </source>
</evidence>